<evidence type="ECO:0000256" key="2">
    <source>
        <dbReference type="RuleBase" id="RU003876"/>
    </source>
</evidence>
<reference evidence="4 5" key="1">
    <citation type="submission" date="2017-03" db="EMBL/GenBank/DDBJ databases">
        <title>Genomes of endolithic fungi from Antarctica.</title>
        <authorList>
            <person name="Coleine C."/>
            <person name="Masonjones S."/>
            <person name="Stajich J.E."/>
        </authorList>
    </citation>
    <scope>NUCLEOTIDE SEQUENCE [LARGE SCALE GENOMIC DNA]</scope>
    <source>
        <strain evidence="4 5">CCFEE 6315</strain>
    </source>
</reference>
<evidence type="ECO:0000256" key="1">
    <source>
        <dbReference type="ARBA" id="ARBA00009947"/>
    </source>
</evidence>
<evidence type="ECO:0000313" key="5">
    <source>
        <dbReference type="Proteomes" id="UP000308549"/>
    </source>
</evidence>
<feature type="compositionally biased region" description="Acidic residues" evidence="3">
    <location>
        <begin position="237"/>
        <end position="250"/>
    </location>
</feature>
<accession>A0A4V5N4X5</accession>
<dbReference type="OrthoDB" id="19419at2759"/>
<organism evidence="4 5">
    <name type="scientific">Salinomyces thailandicus</name>
    <dbReference type="NCBI Taxonomy" id="706561"/>
    <lineage>
        <taxon>Eukaryota</taxon>
        <taxon>Fungi</taxon>
        <taxon>Dikarya</taxon>
        <taxon>Ascomycota</taxon>
        <taxon>Pezizomycotina</taxon>
        <taxon>Dothideomycetes</taxon>
        <taxon>Dothideomycetidae</taxon>
        <taxon>Mycosphaerellales</taxon>
        <taxon>Teratosphaeriaceae</taxon>
        <taxon>Salinomyces</taxon>
    </lineage>
</organism>
<proteinExistence type="inferred from homology"/>
<feature type="compositionally biased region" description="Pro residues" evidence="3">
    <location>
        <begin position="322"/>
        <end position="331"/>
    </location>
</feature>
<comment type="caution">
    <text evidence="4">The sequence shown here is derived from an EMBL/GenBank/DDBJ whole genome shotgun (WGS) entry which is preliminary data.</text>
</comment>
<dbReference type="InterPro" id="IPR002164">
    <property type="entry name" value="NAP_family"/>
</dbReference>
<comment type="similarity">
    <text evidence="1 2">Belongs to the nucleosome assembly protein (NAP) family.</text>
</comment>
<dbReference type="EMBL" id="NAJL01000014">
    <property type="protein sequence ID" value="TKA29539.1"/>
    <property type="molecule type" value="Genomic_DNA"/>
</dbReference>
<evidence type="ECO:0000256" key="3">
    <source>
        <dbReference type="SAM" id="MobiDB-lite"/>
    </source>
</evidence>
<name>A0A4V5N4X5_9PEZI</name>
<feature type="compositionally biased region" description="Basic and acidic residues" evidence="3">
    <location>
        <begin position="209"/>
        <end position="221"/>
    </location>
</feature>
<dbReference type="PANTHER" id="PTHR11875">
    <property type="entry name" value="TESTIS-SPECIFIC Y-ENCODED PROTEIN"/>
    <property type="match status" value="1"/>
</dbReference>
<dbReference type="Pfam" id="PF00956">
    <property type="entry name" value="NAP"/>
    <property type="match status" value="1"/>
</dbReference>
<dbReference type="InterPro" id="IPR037231">
    <property type="entry name" value="NAP-like_sf"/>
</dbReference>
<dbReference type="Proteomes" id="UP000308549">
    <property type="component" value="Unassembled WGS sequence"/>
</dbReference>
<evidence type="ECO:0008006" key="6">
    <source>
        <dbReference type="Google" id="ProtNLM"/>
    </source>
</evidence>
<dbReference type="GO" id="GO:0006334">
    <property type="term" value="P:nucleosome assembly"/>
    <property type="evidence" value="ECO:0007669"/>
    <property type="project" value="InterPro"/>
</dbReference>
<dbReference type="SUPFAM" id="SSF143113">
    <property type="entry name" value="NAP-like"/>
    <property type="match status" value="1"/>
</dbReference>
<gene>
    <name evidence="4" type="ORF">B0A50_03552</name>
</gene>
<feature type="compositionally biased region" description="Acidic residues" evidence="3">
    <location>
        <begin position="285"/>
        <end position="303"/>
    </location>
</feature>
<feature type="region of interest" description="Disordered" evidence="3">
    <location>
        <begin position="285"/>
        <end position="331"/>
    </location>
</feature>
<dbReference type="GO" id="GO:0005634">
    <property type="term" value="C:nucleus"/>
    <property type="evidence" value="ECO:0007669"/>
    <property type="project" value="InterPro"/>
</dbReference>
<keyword evidence="5" id="KW-1185">Reference proteome</keyword>
<protein>
    <recommendedName>
        <fullName evidence="6">Nap family protein</fullName>
    </recommendedName>
</protein>
<evidence type="ECO:0000313" key="4">
    <source>
        <dbReference type="EMBL" id="TKA29539.1"/>
    </source>
</evidence>
<feature type="region of interest" description="Disordered" evidence="3">
    <location>
        <begin position="209"/>
        <end position="251"/>
    </location>
</feature>
<dbReference type="Gene3D" id="3.30.1120.90">
    <property type="entry name" value="Nucleosome assembly protein"/>
    <property type="match status" value="1"/>
</dbReference>
<sequence>MSEAVSYEDLAAIEDDFAEIDDEILRKQYELSKPLFAKRAEAVSKVPHFWPLVMEQAPMEIETFISPQDSAVFGEHLTNLSVTRPEIESATAGNPKSLSIKFEFSANEHFEDEVLEKQFWHRRTADGWTGLVSEPVKVHWKKGKDLTDGLTDASLALFEARKKVGDMKSKAVQEYKALEKKVEHSNGSNTSFFTWFGWVSNRRYVSAEESDKANQEYAQRKEARKRGEKVSAAELEKEIDEGEDEDDDSAVEVHENGDDIAVTIADDIWPNAIKFFVQAQEAEDLSDADMDDLDDAEEGDEEPIDIRSLVQGKEKRSRDSSGPPPAKKAKK</sequence>
<dbReference type="AlphaFoldDB" id="A0A4V5N4X5"/>